<dbReference type="EMBL" id="JACGWL010000001">
    <property type="protein sequence ID" value="KAK4410969.1"/>
    <property type="molecule type" value="Genomic_DNA"/>
</dbReference>
<feature type="transmembrane region" description="Helical" evidence="2">
    <location>
        <begin position="12"/>
        <end position="35"/>
    </location>
</feature>
<proteinExistence type="predicted"/>
<dbReference type="AlphaFoldDB" id="A0AAE1XGH4"/>
<feature type="compositionally biased region" description="Polar residues" evidence="1">
    <location>
        <begin position="85"/>
        <end position="100"/>
    </location>
</feature>
<organism evidence="3 4">
    <name type="scientific">Sesamum angolense</name>
    <dbReference type="NCBI Taxonomy" id="2727404"/>
    <lineage>
        <taxon>Eukaryota</taxon>
        <taxon>Viridiplantae</taxon>
        <taxon>Streptophyta</taxon>
        <taxon>Embryophyta</taxon>
        <taxon>Tracheophyta</taxon>
        <taxon>Spermatophyta</taxon>
        <taxon>Magnoliopsida</taxon>
        <taxon>eudicotyledons</taxon>
        <taxon>Gunneridae</taxon>
        <taxon>Pentapetalae</taxon>
        <taxon>asterids</taxon>
        <taxon>lamiids</taxon>
        <taxon>Lamiales</taxon>
        <taxon>Pedaliaceae</taxon>
        <taxon>Sesamum</taxon>
    </lineage>
</organism>
<keyword evidence="2" id="KW-0472">Membrane</keyword>
<feature type="region of interest" description="Disordered" evidence="1">
    <location>
        <begin position="85"/>
        <end position="124"/>
    </location>
</feature>
<keyword evidence="4" id="KW-1185">Reference proteome</keyword>
<dbReference type="Proteomes" id="UP001289374">
    <property type="component" value="Unassembled WGS sequence"/>
</dbReference>
<feature type="transmembrane region" description="Helical" evidence="2">
    <location>
        <begin position="41"/>
        <end position="64"/>
    </location>
</feature>
<keyword evidence="2" id="KW-1133">Transmembrane helix</keyword>
<evidence type="ECO:0000256" key="2">
    <source>
        <dbReference type="SAM" id="Phobius"/>
    </source>
</evidence>
<gene>
    <name evidence="3" type="ORF">Sango_0169900</name>
</gene>
<comment type="caution">
    <text evidence="3">The sequence shown here is derived from an EMBL/GenBank/DDBJ whole genome shotgun (WGS) entry which is preliminary data.</text>
</comment>
<keyword evidence="2" id="KW-0812">Transmembrane</keyword>
<evidence type="ECO:0000313" key="3">
    <source>
        <dbReference type="EMBL" id="KAK4410969.1"/>
    </source>
</evidence>
<reference evidence="3" key="2">
    <citation type="journal article" date="2024" name="Plant">
        <title>Genomic evolution and insights into agronomic trait innovations of Sesamum species.</title>
        <authorList>
            <person name="Miao H."/>
            <person name="Wang L."/>
            <person name="Qu L."/>
            <person name="Liu H."/>
            <person name="Sun Y."/>
            <person name="Le M."/>
            <person name="Wang Q."/>
            <person name="Wei S."/>
            <person name="Zheng Y."/>
            <person name="Lin W."/>
            <person name="Duan Y."/>
            <person name="Cao H."/>
            <person name="Xiong S."/>
            <person name="Wang X."/>
            <person name="Wei L."/>
            <person name="Li C."/>
            <person name="Ma Q."/>
            <person name="Ju M."/>
            <person name="Zhao R."/>
            <person name="Li G."/>
            <person name="Mu C."/>
            <person name="Tian Q."/>
            <person name="Mei H."/>
            <person name="Zhang T."/>
            <person name="Gao T."/>
            <person name="Zhang H."/>
        </authorList>
    </citation>
    <scope>NUCLEOTIDE SEQUENCE</scope>
    <source>
        <strain evidence="3">K16</strain>
    </source>
</reference>
<protein>
    <submittedName>
        <fullName evidence="3">Uncharacterized protein</fullName>
    </submittedName>
</protein>
<evidence type="ECO:0000256" key="1">
    <source>
        <dbReference type="SAM" id="MobiDB-lite"/>
    </source>
</evidence>
<name>A0AAE1XGH4_9LAMI</name>
<sequence>MEDEKEGDIRVPLVFSFFCLCVTAGGAFLIFYVFVPSSSRPWYPVAAFILIGSPWIFWLLTYLYSCIKGYRRGAAPADVRQISRRQTTMNTTSAAMQSSRRGGGGADPYVGSSKEPEMPLTSSV</sequence>
<accession>A0AAE1XGH4</accession>
<dbReference type="PANTHER" id="PTHR34964:SF1">
    <property type="entry name" value="MEMBRANE LIPOPROTEIN"/>
    <property type="match status" value="1"/>
</dbReference>
<evidence type="ECO:0000313" key="4">
    <source>
        <dbReference type="Proteomes" id="UP001289374"/>
    </source>
</evidence>
<dbReference type="PANTHER" id="PTHR34964">
    <property type="entry name" value="MEMBRANE LIPOPROTEIN-RELATED"/>
    <property type="match status" value="1"/>
</dbReference>
<reference evidence="3" key="1">
    <citation type="submission" date="2020-06" db="EMBL/GenBank/DDBJ databases">
        <authorList>
            <person name="Li T."/>
            <person name="Hu X."/>
            <person name="Zhang T."/>
            <person name="Song X."/>
            <person name="Zhang H."/>
            <person name="Dai N."/>
            <person name="Sheng W."/>
            <person name="Hou X."/>
            <person name="Wei L."/>
        </authorList>
    </citation>
    <scope>NUCLEOTIDE SEQUENCE</scope>
    <source>
        <strain evidence="3">K16</strain>
        <tissue evidence="3">Leaf</tissue>
    </source>
</reference>